<dbReference type="Gene3D" id="3.40.50.1820">
    <property type="entry name" value="alpha/beta hydrolase"/>
    <property type="match status" value="1"/>
</dbReference>
<reference evidence="3 4" key="1">
    <citation type="journal article" date="2014" name="Genome Announc.">
        <title>Draft Genome Sequence of Lysobacter capsici AZ78, a Bacterium Antagonistic to Plant-Pathogenic Oomycetes.</title>
        <authorList>
            <person name="Puopolo G."/>
            <person name="Sonego P."/>
            <person name="Engelen K."/>
            <person name="Pertot I."/>
        </authorList>
    </citation>
    <scope>NUCLEOTIDE SEQUENCE [LARGE SCALE GENOMIC DNA]</scope>
    <source>
        <strain evidence="3 4">AZ78</strain>
    </source>
</reference>
<sequence length="440" mass="47616">MIQLRHAQLALLLTWAGATVPAMHSAQAAAASSSTPARCEIGSYRMADGSALDIGPGEPGQLRWRHTDGRTGALTATGEGRWTSRYGWTDRSDGHVVTIADCGKRGIRFDDVAGRREALIQVDTRFRSNGVELAGRLTLPPGDARVPIVVLIHGAEHSSALEDYSLQRQFASAGIGVFAYDKRGTGVSAGRYTQDYLLLAVDAVQAAREARRLAAGRAGRIGYQGGSQGGWVAPLAASIEPVDFVIVSFGLAVSPFEEDREAIEFDLKRAGFGADAVAPAMEVADATAAVVESDFREGFERLEEVKRKYARQPWFASIRGNYSGFVLGASEQVLRKDAPGMVEGIPLRYDPMPVLANLSVPQLWLLGGQDRDAPPAETLRRLASLKQAGRPIRWVVFADADHGMYEFETRADGERISTRQPEHYFSLMRDFIIGGSAATP</sequence>
<feature type="domain" description="AB hydrolase-1" evidence="2">
    <location>
        <begin position="147"/>
        <end position="408"/>
    </location>
</feature>
<proteinExistence type="predicted"/>
<dbReference type="GO" id="GO:0052689">
    <property type="term" value="F:carboxylic ester hydrolase activity"/>
    <property type="evidence" value="ECO:0007669"/>
    <property type="project" value="TreeGrafter"/>
</dbReference>
<comment type="caution">
    <text evidence="3">The sequence shown here is derived from an EMBL/GenBank/DDBJ whole genome shotgun (WGS) entry which is preliminary data.</text>
</comment>
<keyword evidence="3" id="KW-0378">Hydrolase</keyword>
<dbReference type="PANTHER" id="PTHR43265">
    <property type="entry name" value="ESTERASE ESTD"/>
    <property type="match status" value="1"/>
</dbReference>
<organism evidence="3 4">
    <name type="scientific">Lysobacter capsici AZ78</name>
    <dbReference type="NCBI Taxonomy" id="1444315"/>
    <lineage>
        <taxon>Bacteria</taxon>
        <taxon>Pseudomonadati</taxon>
        <taxon>Pseudomonadota</taxon>
        <taxon>Gammaproteobacteria</taxon>
        <taxon>Lysobacterales</taxon>
        <taxon>Lysobacteraceae</taxon>
        <taxon>Lysobacter</taxon>
    </lineage>
</organism>
<protein>
    <submittedName>
        <fullName evidence="3">Hydrolase of the alpha/beta superfamily</fullName>
    </submittedName>
</protein>
<feature type="signal peptide" evidence="1">
    <location>
        <begin position="1"/>
        <end position="28"/>
    </location>
</feature>
<name>A0A120AH53_9GAMM</name>
<dbReference type="PANTHER" id="PTHR43265:SF1">
    <property type="entry name" value="ESTERASE ESTD"/>
    <property type="match status" value="1"/>
</dbReference>
<accession>A0A120AH53</accession>
<feature type="chain" id="PRO_5007163691" evidence="1">
    <location>
        <begin position="29"/>
        <end position="440"/>
    </location>
</feature>
<evidence type="ECO:0000259" key="2">
    <source>
        <dbReference type="Pfam" id="PF00561"/>
    </source>
</evidence>
<dbReference type="AlphaFoldDB" id="A0A120AH53"/>
<gene>
    <name evidence="3" type="ORF">AZ78_3165</name>
</gene>
<dbReference type="RefSeq" id="WP_051547231.1">
    <property type="nucleotide sequence ID" value="NZ_JAJA02000001.1"/>
</dbReference>
<keyword evidence="1" id="KW-0732">Signal</keyword>
<dbReference type="Pfam" id="PF00561">
    <property type="entry name" value="Abhydrolase_1"/>
    <property type="match status" value="1"/>
</dbReference>
<dbReference type="SUPFAM" id="SSF53474">
    <property type="entry name" value="alpha/beta-Hydrolases"/>
    <property type="match status" value="1"/>
</dbReference>
<dbReference type="InterPro" id="IPR029058">
    <property type="entry name" value="AB_hydrolase_fold"/>
</dbReference>
<evidence type="ECO:0000313" key="3">
    <source>
        <dbReference type="EMBL" id="KWS05613.1"/>
    </source>
</evidence>
<evidence type="ECO:0000256" key="1">
    <source>
        <dbReference type="SAM" id="SignalP"/>
    </source>
</evidence>
<dbReference type="InterPro" id="IPR000073">
    <property type="entry name" value="AB_hydrolase_1"/>
</dbReference>
<keyword evidence="4" id="KW-1185">Reference proteome</keyword>
<dbReference type="EMBL" id="JAJA02000001">
    <property type="protein sequence ID" value="KWS05613.1"/>
    <property type="molecule type" value="Genomic_DNA"/>
</dbReference>
<dbReference type="InterPro" id="IPR053145">
    <property type="entry name" value="AB_hydrolase_Est10"/>
</dbReference>
<evidence type="ECO:0000313" key="4">
    <source>
        <dbReference type="Proteomes" id="UP000023435"/>
    </source>
</evidence>
<dbReference type="Proteomes" id="UP000023435">
    <property type="component" value="Unassembled WGS sequence"/>
</dbReference>